<accession>A0A6J4PJS8</accession>
<feature type="non-terminal residue" evidence="2">
    <location>
        <position position="209"/>
    </location>
</feature>
<gene>
    <name evidence="2" type="ORF">AVDCRST_MAG51-1518</name>
</gene>
<organism evidence="2">
    <name type="scientific">uncultured Ramlibacter sp</name>
    <dbReference type="NCBI Taxonomy" id="260755"/>
    <lineage>
        <taxon>Bacteria</taxon>
        <taxon>Pseudomonadati</taxon>
        <taxon>Pseudomonadota</taxon>
        <taxon>Betaproteobacteria</taxon>
        <taxon>Burkholderiales</taxon>
        <taxon>Comamonadaceae</taxon>
        <taxon>Ramlibacter</taxon>
        <taxon>environmental samples</taxon>
    </lineage>
</organism>
<feature type="non-terminal residue" evidence="2">
    <location>
        <position position="1"/>
    </location>
</feature>
<dbReference type="AlphaFoldDB" id="A0A6J4PJS8"/>
<evidence type="ECO:0000313" key="2">
    <source>
        <dbReference type="EMBL" id="CAA9412890.1"/>
    </source>
</evidence>
<evidence type="ECO:0000256" key="1">
    <source>
        <dbReference type="SAM" id="MobiDB-lite"/>
    </source>
</evidence>
<name>A0A6J4PJS8_9BURK</name>
<proteinExistence type="predicted"/>
<feature type="region of interest" description="Disordered" evidence="1">
    <location>
        <begin position="72"/>
        <end position="128"/>
    </location>
</feature>
<feature type="compositionally biased region" description="Basic residues" evidence="1">
    <location>
        <begin position="72"/>
        <end position="94"/>
    </location>
</feature>
<feature type="region of interest" description="Disordered" evidence="1">
    <location>
        <begin position="170"/>
        <end position="209"/>
    </location>
</feature>
<protein>
    <submittedName>
        <fullName evidence="2">Uncharacterized protein</fullName>
    </submittedName>
</protein>
<sequence length="209" mass="21808">AVDRQGCGAVRRVGAGVRGGRGAAGSGIRAAASVGGRPAGAAMVPGNRRCRRQALPDRGQEGGPHVRVRARWPAARQHRRPARFRAGRPRRAGRGRAGADRRTGARGSHHARRALPHACRPQPGGRARGVDRLRRRAGHPPAAARPLAAHSRRQAAVVVSAGAARDAGLRGRAGGLLPGRDRALARTPRRRGVRASGDRAGARPVHAAV</sequence>
<reference evidence="2" key="1">
    <citation type="submission" date="2020-02" db="EMBL/GenBank/DDBJ databases">
        <authorList>
            <person name="Meier V. D."/>
        </authorList>
    </citation>
    <scope>NUCLEOTIDE SEQUENCE</scope>
    <source>
        <strain evidence="2">AVDCRST_MAG51</strain>
    </source>
</reference>
<dbReference type="EMBL" id="CADCUX010000326">
    <property type="protein sequence ID" value="CAA9412890.1"/>
    <property type="molecule type" value="Genomic_DNA"/>
</dbReference>